<dbReference type="Gene3D" id="1.10.357.10">
    <property type="entry name" value="Tetracycline Repressor, domain 2"/>
    <property type="match status" value="1"/>
</dbReference>
<proteinExistence type="predicted"/>
<evidence type="ECO:0000256" key="1">
    <source>
        <dbReference type="ARBA" id="ARBA00023125"/>
    </source>
</evidence>
<feature type="DNA-binding region" description="H-T-H motif" evidence="2">
    <location>
        <begin position="24"/>
        <end position="43"/>
    </location>
</feature>
<evidence type="ECO:0000259" key="3">
    <source>
        <dbReference type="PROSITE" id="PS50977"/>
    </source>
</evidence>
<keyword evidence="5" id="KW-1185">Reference proteome</keyword>
<evidence type="ECO:0000313" key="5">
    <source>
        <dbReference type="Proteomes" id="UP000295696"/>
    </source>
</evidence>
<dbReference type="Proteomes" id="UP000295696">
    <property type="component" value="Unassembled WGS sequence"/>
</dbReference>
<sequence>MEIQEKIAAGLERAFVRHGFAEPSVDVLREAADVSLRTLYKYTPSRPDMVLAALKHRHTRFLERTYDGLPTDPALALDTILTRVADWMAEEASNGCLFHAAVAAAPHDEALRDMLARHKEDSAEMAVKATGLCGAEVELTLLMDGLMQSWPLHGDSATQAAKAFGKQLLAKLA</sequence>
<name>A0A4R3JH42_9RHOB</name>
<comment type="caution">
    <text evidence="4">The sequence shown here is derived from an EMBL/GenBank/DDBJ whole genome shotgun (WGS) entry which is preliminary data.</text>
</comment>
<organism evidence="4 5">
    <name type="scientific">Primorskyibacter sedentarius</name>
    <dbReference type="NCBI Taxonomy" id="745311"/>
    <lineage>
        <taxon>Bacteria</taxon>
        <taxon>Pseudomonadati</taxon>
        <taxon>Pseudomonadota</taxon>
        <taxon>Alphaproteobacteria</taxon>
        <taxon>Rhodobacterales</taxon>
        <taxon>Roseobacteraceae</taxon>
        <taxon>Primorskyibacter</taxon>
    </lineage>
</organism>
<dbReference type="AlphaFoldDB" id="A0A4R3JH42"/>
<dbReference type="InterPro" id="IPR009057">
    <property type="entry name" value="Homeodomain-like_sf"/>
</dbReference>
<keyword evidence="1 2" id="KW-0238">DNA-binding</keyword>
<dbReference type="SUPFAM" id="SSF46689">
    <property type="entry name" value="Homeodomain-like"/>
    <property type="match status" value="1"/>
</dbReference>
<dbReference type="RefSeq" id="WP_132244365.1">
    <property type="nucleotide sequence ID" value="NZ_SLZU01000005.1"/>
</dbReference>
<evidence type="ECO:0000256" key="2">
    <source>
        <dbReference type="PROSITE-ProRule" id="PRU00335"/>
    </source>
</evidence>
<accession>A0A4R3JH42</accession>
<gene>
    <name evidence="4" type="ORF">EDD52_105117</name>
</gene>
<protein>
    <submittedName>
        <fullName evidence="4">TetR family transcriptional regulator</fullName>
    </submittedName>
</protein>
<dbReference type="PROSITE" id="PS50977">
    <property type="entry name" value="HTH_TETR_2"/>
    <property type="match status" value="1"/>
</dbReference>
<feature type="domain" description="HTH tetR-type" evidence="3">
    <location>
        <begin position="1"/>
        <end position="61"/>
    </location>
</feature>
<reference evidence="4 5" key="1">
    <citation type="submission" date="2019-03" db="EMBL/GenBank/DDBJ databases">
        <title>Genomic Encyclopedia of Type Strains, Phase IV (KMG-IV): sequencing the most valuable type-strain genomes for metagenomic binning, comparative biology and taxonomic classification.</title>
        <authorList>
            <person name="Goeker M."/>
        </authorList>
    </citation>
    <scope>NUCLEOTIDE SEQUENCE [LARGE SCALE GENOMIC DNA]</scope>
    <source>
        <strain evidence="4 5">DSM 104836</strain>
    </source>
</reference>
<dbReference type="EMBL" id="SLZU01000005">
    <property type="protein sequence ID" value="TCS64556.1"/>
    <property type="molecule type" value="Genomic_DNA"/>
</dbReference>
<dbReference type="OrthoDB" id="9787680at2"/>
<evidence type="ECO:0000313" key="4">
    <source>
        <dbReference type="EMBL" id="TCS64556.1"/>
    </source>
</evidence>
<dbReference type="GO" id="GO:0003677">
    <property type="term" value="F:DNA binding"/>
    <property type="evidence" value="ECO:0007669"/>
    <property type="project" value="UniProtKB-UniRule"/>
</dbReference>
<dbReference type="InterPro" id="IPR001647">
    <property type="entry name" value="HTH_TetR"/>
</dbReference>